<feature type="repeat" description="WD" evidence="6">
    <location>
        <begin position="133"/>
        <end position="175"/>
    </location>
</feature>
<feature type="domain" description="DUF1899" evidence="9">
    <location>
        <begin position="10"/>
        <end position="74"/>
    </location>
</feature>
<dbReference type="SMART" id="SM00320">
    <property type="entry name" value="WD40"/>
    <property type="match status" value="4"/>
</dbReference>
<evidence type="ECO:0000256" key="3">
    <source>
        <dbReference type="ARBA" id="ARBA00022737"/>
    </source>
</evidence>
<dbReference type="PANTHER" id="PTHR10856">
    <property type="entry name" value="CORONIN"/>
    <property type="match status" value="1"/>
</dbReference>
<comment type="similarity">
    <text evidence="1 7">Belongs to the WD repeat coronin family.</text>
</comment>
<dbReference type="AlphaFoldDB" id="A0AAJ7WNT7"/>
<dbReference type="Gene3D" id="2.130.10.10">
    <property type="entry name" value="YVTN repeat-like/Quinoprotein amine dehydrogenase"/>
    <property type="match status" value="1"/>
</dbReference>
<dbReference type="Proteomes" id="UP001318040">
    <property type="component" value="Chromosome 1"/>
</dbReference>
<reference evidence="11" key="1">
    <citation type="submission" date="2025-08" db="UniProtKB">
        <authorList>
            <consortium name="RefSeq"/>
        </authorList>
    </citation>
    <scope>IDENTIFICATION</scope>
    <source>
        <tissue evidence="11">Sperm</tissue>
    </source>
</reference>
<dbReference type="InterPro" id="IPR015048">
    <property type="entry name" value="DUF1899"/>
</dbReference>
<keyword evidence="10" id="KW-1185">Reference proteome</keyword>
<dbReference type="PROSITE" id="PS50082">
    <property type="entry name" value="WD_REPEATS_2"/>
    <property type="match status" value="3"/>
</dbReference>
<dbReference type="CTD" id="10391"/>
<evidence type="ECO:0000256" key="1">
    <source>
        <dbReference type="ARBA" id="ARBA00009482"/>
    </source>
</evidence>
<evidence type="ECO:0000259" key="9">
    <source>
        <dbReference type="SMART" id="SM01166"/>
    </source>
</evidence>
<proteinExistence type="inferred from homology"/>
<dbReference type="Pfam" id="PF08953">
    <property type="entry name" value="DUF1899"/>
    <property type="match status" value="1"/>
</dbReference>
<evidence type="ECO:0000313" key="10">
    <source>
        <dbReference type="Proteomes" id="UP001318040"/>
    </source>
</evidence>
<keyword evidence="2 6" id="KW-0853">WD repeat</keyword>
<gene>
    <name evidence="11" type="primary">CORO2B</name>
</gene>
<evidence type="ECO:0000256" key="2">
    <source>
        <dbReference type="ARBA" id="ARBA00022574"/>
    </source>
</evidence>
<dbReference type="SMART" id="SM01166">
    <property type="entry name" value="DUF1899"/>
    <property type="match status" value="1"/>
</dbReference>
<evidence type="ECO:0000256" key="8">
    <source>
        <dbReference type="SAM" id="MobiDB-lite"/>
    </source>
</evidence>
<dbReference type="SUPFAM" id="SSF50978">
    <property type="entry name" value="WD40 repeat-like"/>
    <property type="match status" value="1"/>
</dbReference>
<evidence type="ECO:0000313" key="11">
    <source>
        <dbReference type="RefSeq" id="XP_032804649.1"/>
    </source>
</evidence>
<dbReference type="Pfam" id="PF16300">
    <property type="entry name" value="WD40_4"/>
    <property type="match status" value="1"/>
</dbReference>
<dbReference type="GO" id="GO:0051015">
    <property type="term" value="F:actin filament binding"/>
    <property type="evidence" value="ECO:0007669"/>
    <property type="project" value="TreeGrafter"/>
</dbReference>
<evidence type="ECO:0000256" key="4">
    <source>
        <dbReference type="ARBA" id="ARBA00023054"/>
    </source>
</evidence>
<dbReference type="InterPro" id="IPR001680">
    <property type="entry name" value="WD40_rpt"/>
</dbReference>
<accession>A0AAJ7WNT7</accession>
<dbReference type="InterPro" id="IPR019775">
    <property type="entry name" value="WD40_repeat_CS"/>
</dbReference>
<feature type="repeat" description="WD" evidence="6">
    <location>
        <begin position="83"/>
        <end position="125"/>
    </location>
</feature>
<feature type="region of interest" description="Disordered" evidence="8">
    <location>
        <begin position="402"/>
        <end position="421"/>
    </location>
</feature>
<name>A0AAJ7WNT7_PETMA</name>
<organism evidence="10 11">
    <name type="scientific">Petromyzon marinus</name>
    <name type="common">Sea lamprey</name>
    <dbReference type="NCBI Taxonomy" id="7757"/>
    <lineage>
        <taxon>Eukaryota</taxon>
        <taxon>Metazoa</taxon>
        <taxon>Chordata</taxon>
        <taxon>Craniata</taxon>
        <taxon>Vertebrata</taxon>
        <taxon>Cyclostomata</taxon>
        <taxon>Hyperoartia</taxon>
        <taxon>Petromyzontiformes</taxon>
        <taxon>Petromyzontidae</taxon>
        <taxon>Petromyzon</taxon>
    </lineage>
</organism>
<dbReference type="PROSITE" id="PS00678">
    <property type="entry name" value="WD_REPEATS_1"/>
    <property type="match status" value="2"/>
</dbReference>
<dbReference type="Pfam" id="PF00400">
    <property type="entry name" value="WD40"/>
    <property type="match status" value="2"/>
</dbReference>
<dbReference type="RefSeq" id="XP_032804649.1">
    <property type="nucleotide sequence ID" value="XM_032948758.1"/>
</dbReference>
<keyword evidence="5" id="KW-0009">Actin-binding</keyword>
<dbReference type="SMART" id="SM01167">
    <property type="entry name" value="DUF1900"/>
    <property type="match status" value="1"/>
</dbReference>
<evidence type="ECO:0000256" key="7">
    <source>
        <dbReference type="RuleBase" id="RU280818"/>
    </source>
</evidence>
<evidence type="ECO:0000256" key="5">
    <source>
        <dbReference type="ARBA" id="ARBA00023203"/>
    </source>
</evidence>
<evidence type="ECO:0000256" key="6">
    <source>
        <dbReference type="PROSITE-ProRule" id="PRU00221"/>
    </source>
</evidence>
<keyword evidence="3 7" id="KW-0677">Repeat</keyword>
<dbReference type="InterPro" id="IPR015505">
    <property type="entry name" value="Coronin"/>
</dbReference>
<sequence length="484" mass="54628">MTLSKMSWRPQYRCSKFRNVYGKAGGRERCYDSVPVTRSVNDSHFCAVNPKFIGVVTESAGGGAFIVLPLAQTGRVDPLCPRVCGHRGNVLDIKWNPFDDNIIASCSEDASVRVWEIPEGGLRANLTTAARELYGHSRRVGLIEWHPTAVNILISAGYDYKILVWNVEAGEAVQVIDCHRDVVLSLSFNTDGSLLATTCKDRRLRVIEPRSGAVLQETHCKTHKVNRVVFLGDTKRLLTTGSSRWNNRQIMLWDQEDLSEPLVQEEVDGLSGLLFPFYDPDTRMLFLAGKGDGNIRYYEIGSDKPCLHFLAEFRSHYPQKGLGVMPKRGLDVGACEVFRFYRVVVIKALIEPISMIVPRRSDSYQEDLYPMTPGAEPSMTASEWLSGANQGPVLMSMRASYRPQPRSGLRASGGGSRPERKGLIVDGYDLLDNAPPKTENELLRMFYRQHDEIRRLREQLTQRDLRVRQLELELHNMRNNAKNA</sequence>
<dbReference type="KEGG" id="pmrn:116939848"/>
<dbReference type="InterPro" id="IPR036322">
    <property type="entry name" value="WD40_repeat_dom_sf"/>
</dbReference>
<protein>
    <recommendedName>
        <fullName evidence="7">Coronin</fullName>
    </recommendedName>
</protein>
<dbReference type="PANTHER" id="PTHR10856:SF17">
    <property type="entry name" value="CORONIN-2B"/>
    <property type="match status" value="1"/>
</dbReference>
<dbReference type="PROSITE" id="PS50294">
    <property type="entry name" value="WD_REPEATS_REGION"/>
    <property type="match status" value="2"/>
</dbReference>
<dbReference type="FunFam" id="2.130.10.10:FF:000053">
    <property type="entry name" value="Coronin"/>
    <property type="match status" value="1"/>
</dbReference>
<keyword evidence="4" id="KW-0175">Coiled coil</keyword>
<feature type="repeat" description="WD" evidence="6">
    <location>
        <begin position="176"/>
        <end position="217"/>
    </location>
</feature>
<dbReference type="InterPro" id="IPR015943">
    <property type="entry name" value="WD40/YVTN_repeat-like_dom_sf"/>
</dbReference>